<evidence type="ECO:0000313" key="1">
    <source>
        <dbReference type="EMBL" id="GAH29564.1"/>
    </source>
</evidence>
<sequence length="51" mass="5959">IYGPEPKKLKILIPVEDEEIFFKQYYYSYGKGFLLCKGDGEGAVYWDFDKG</sequence>
<comment type="caution">
    <text evidence="1">The sequence shown here is derived from an EMBL/GenBank/DDBJ whole genome shotgun (WGS) entry which is preliminary data.</text>
</comment>
<dbReference type="Pfam" id="PF18897">
    <property type="entry name" value="Gp3-like"/>
    <property type="match status" value="1"/>
</dbReference>
<feature type="non-terminal residue" evidence="1">
    <location>
        <position position="51"/>
    </location>
</feature>
<dbReference type="EMBL" id="BART01041867">
    <property type="protein sequence ID" value="GAH29564.1"/>
    <property type="molecule type" value="Genomic_DNA"/>
</dbReference>
<reference evidence="1" key="1">
    <citation type="journal article" date="2014" name="Front. Microbiol.">
        <title>High frequency of phylogenetically diverse reductive dehalogenase-homologous genes in deep subseafloor sedimentary metagenomes.</title>
        <authorList>
            <person name="Kawai M."/>
            <person name="Futagami T."/>
            <person name="Toyoda A."/>
            <person name="Takaki Y."/>
            <person name="Nishi S."/>
            <person name="Hori S."/>
            <person name="Arai W."/>
            <person name="Tsubouchi T."/>
            <person name="Morono Y."/>
            <person name="Uchiyama I."/>
            <person name="Ito T."/>
            <person name="Fujiyama A."/>
            <person name="Inagaki F."/>
            <person name="Takami H."/>
        </authorList>
    </citation>
    <scope>NUCLEOTIDE SEQUENCE</scope>
    <source>
        <strain evidence="1">Expedition CK06-06</strain>
    </source>
</reference>
<gene>
    <name evidence="1" type="ORF">S01H4_67025</name>
</gene>
<organism evidence="1">
    <name type="scientific">marine sediment metagenome</name>
    <dbReference type="NCBI Taxonomy" id="412755"/>
    <lineage>
        <taxon>unclassified sequences</taxon>
        <taxon>metagenomes</taxon>
        <taxon>ecological metagenomes</taxon>
    </lineage>
</organism>
<feature type="non-terminal residue" evidence="1">
    <location>
        <position position="1"/>
    </location>
</feature>
<name>X1FJL3_9ZZZZ</name>
<proteinExistence type="predicted"/>
<protein>
    <submittedName>
        <fullName evidence="1">Uncharacterized protein</fullName>
    </submittedName>
</protein>
<dbReference type="AlphaFoldDB" id="X1FJL3"/>
<dbReference type="InterPro" id="IPR043991">
    <property type="entry name" value="Gp3-like"/>
</dbReference>
<accession>X1FJL3</accession>